<organism evidence="1 2">
    <name type="scientific">Neisseria mucosa</name>
    <dbReference type="NCBI Taxonomy" id="488"/>
    <lineage>
        <taxon>Bacteria</taxon>
        <taxon>Pseudomonadati</taxon>
        <taxon>Pseudomonadota</taxon>
        <taxon>Betaproteobacteria</taxon>
        <taxon>Neisseriales</taxon>
        <taxon>Neisseriaceae</taxon>
        <taxon>Neisseria</taxon>
    </lineage>
</organism>
<evidence type="ECO:0000313" key="2">
    <source>
        <dbReference type="Proteomes" id="UP001240589"/>
    </source>
</evidence>
<proteinExistence type="predicted"/>
<accession>A0AAW6ZGB5</accession>
<dbReference type="RefSeq" id="WP_285045810.1">
    <property type="nucleotide sequence ID" value="NZ_JASOLC010000017.1"/>
</dbReference>
<name>A0AAW6ZGB5_NEIMU</name>
<reference evidence="1" key="1">
    <citation type="submission" date="2023-05" db="EMBL/GenBank/DDBJ databases">
        <title>Genomic Catalog of Human Bladder Bacteria.</title>
        <authorList>
            <person name="Du J."/>
        </authorList>
    </citation>
    <scope>NUCLEOTIDE SEQUENCE</scope>
    <source>
        <strain evidence="1">UMB7974B</strain>
    </source>
</reference>
<gene>
    <name evidence="1" type="ORF">QP792_04275</name>
</gene>
<evidence type="ECO:0000313" key="1">
    <source>
        <dbReference type="EMBL" id="MDK8361428.1"/>
    </source>
</evidence>
<dbReference type="Proteomes" id="UP001240589">
    <property type="component" value="Unassembled WGS sequence"/>
</dbReference>
<protein>
    <submittedName>
        <fullName evidence="1">Uncharacterized protein</fullName>
    </submittedName>
</protein>
<dbReference type="AlphaFoldDB" id="A0AAW6ZGB5"/>
<sequence length="230" mass="26715">MQDWIKSFFEIANPLIQFTLAGVGLWYCIETRKLRKESEKQTNNALMQKKLLITPYLLVGMVPGNNVLKQLQQQAAIQLAGELGLDKEQMEKYIQERQGNSNKVSSNKLKIHVRNVTNKIAVSISVYLYDHTNKNFLKGSRSLQVLDENARSEILVHDKAILKEDFFEEIKDKYGVVKNQECLSKYEECKQHSSLIFVVFRDIEGNTNILIRPFKMVNEFPFHQNQYLIS</sequence>
<dbReference type="EMBL" id="JASPBL010000016">
    <property type="protein sequence ID" value="MDK8361428.1"/>
    <property type="molecule type" value="Genomic_DNA"/>
</dbReference>
<comment type="caution">
    <text evidence="1">The sequence shown here is derived from an EMBL/GenBank/DDBJ whole genome shotgun (WGS) entry which is preliminary data.</text>
</comment>